<dbReference type="GO" id="GO:0003677">
    <property type="term" value="F:DNA binding"/>
    <property type="evidence" value="ECO:0007669"/>
    <property type="project" value="UniProtKB-KW"/>
</dbReference>
<dbReference type="InterPro" id="IPR002104">
    <property type="entry name" value="Integrase_catalytic"/>
</dbReference>
<dbReference type="PANTHER" id="PTHR30349:SF64">
    <property type="entry name" value="PROPHAGE INTEGRASE INTD-RELATED"/>
    <property type="match status" value="1"/>
</dbReference>
<evidence type="ECO:0000256" key="1">
    <source>
        <dbReference type="ARBA" id="ARBA00008857"/>
    </source>
</evidence>
<dbReference type="SUPFAM" id="SSF56349">
    <property type="entry name" value="DNA breaking-rejoining enzymes"/>
    <property type="match status" value="1"/>
</dbReference>
<protein>
    <submittedName>
        <fullName evidence="5">Integrase</fullName>
    </submittedName>
</protein>
<evidence type="ECO:0000259" key="4">
    <source>
        <dbReference type="PROSITE" id="PS51898"/>
    </source>
</evidence>
<feature type="domain" description="Tyr recombinase" evidence="4">
    <location>
        <begin position="82"/>
        <end position="254"/>
    </location>
</feature>
<dbReference type="PANTHER" id="PTHR30349">
    <property type="entry name" value="PHAGE INTEGRASE-RELATED"/>
    <property type="match status" value="1"/>
</dbReference>
<dbReference type="InterPro" id="IPR010998">
    <property type="entry name" value="Integrase_recombinase_N"/>
</dbReference>
<keyword evidence="2" id="KW-0238">DNA-binding</keyword>
<proteinExistence type="inferred from homology"/>
<dbReference type="Pfam" id="PF00589">
    <property type="entry name" value="Phage_integrase"/>
    <property type="match status" value="1"/>
</dbReference>
<dbReference type="GO" id="GO:0006310">
    <property type="term" value="P:DNA recombination"/>
    <property type="evidence" value="ECO:0007669"/>
    <property type="project" value="UniProtKB-KW"/>
</dbReference>
<evidence type="ECO:0000313" key="5">
    <source>
        <dbReference type="EMBL" id="PIR99254.1"/>
    </source>
</evidence>
<organism evidence="5 6">
    <name type="scientific">Candidatus Collierbacteria bacterium CG10_big_fil_rev_8_21_14_0_10_44_9</name>
    <dbReference type="NCBI Taxonomy" id="1974535"/>
    <lineage>
        <taxon>Bacteria</taxon>
        <taxon>Candidatus Collieribacteriota</taxon>
    </lineage>
</organism>
<accession>A0A2H0VJH1</accession>
<dbReference type="InterPro" id="IPR050090">
    <property type="entry name" value="Tyrosine_recombinase_XerCD"/>
</dbReference>
<dbReference type="InterPro" id="IPR013762">
    <property type="entry name" value="Integrase-like_cat_sf"/>
</dbReference>
<dbReference type="InterPro" id="IPR011010">
    <property type="entry name" value="DNA_brk_join_enz"/>
</dbReference>
<keyword evidence="3" id="KW-0233">DNA recombination</keyword>
<evidence type="ECO:0000313" key="6">
    <source>
        <dbReference type="Proteomes" id="UP000230796"/>
    </source>
</evidence>
<dbReference type="EMBL" id="PFAF01000004">
    <property type="protein sequence ID" value="PIR99254.1"/>
    <property type="molecule type" value="Genomic_DNA"/>
</dbReference>
<evidence type="ECO:0000256" key="2">
    <source>
        <dbReference type="ARBA" id="ARBA00023125"/>
    </source>
</evidence>
<dbReference type="Gene3D" id="1.10.150.130">
    <property type="match status" value="1"/>
</dbReference>
<name>A0A2H0VJH1_9BACT</name>
<comment type="caution">
    <text evidence="5">The sequence shown here is derived from an EMBL/GenBank/DDBJ whole genome shotgun (WGS) entry which is preliminary data.</text>
</comment>
<dbReference type="AlphaFoldDB" id="A0A2H0VJH1"/>
<sequence>MIEDLQRYMRVAGYSPRTIEAYSRCVSEIGDKYLMQFLDKLARGGKSSFTMNQYHAAYKLYTTKILKKSWSGSFPYTKRHQRLPVVLTRDEIKMIIEVTKNSKHRLLISLAYGAGLRVSEVIKLQVRDVDIEELSLLVREAKGGKDRISILPAKLIDHLRNLMSGKESNDYLFESERGGRLTTRSAQAAFEKSLKIAGIKKKATFHSLRHSFATHLLENGVDSRYIQKLLGHSNIATTMIYAKVTNPALMNIKSPL</sequence>
<dbReference type="PROSITE" id="PS51898">
    <property type="entry name" value="TYR_RECOMBINASE"/>
    <property type="match status" value="1"/>
</dbReference>
<gene>
    <name evidence="5" type="ORF">COT87_00370</name>
</gene>
<dbReference type="Gene3D" id="1.10.443.10">
    <property type="entry name" value="Intergrase catalytic core"/>
    <property type="match status" value="1"/>
</dbReference>
<dbReference type="Proteomes" id="UP000230796">
    <property type="component" value="Unassembled WGS sequence"/>
</dbReference>
<dbReference type="GO" id="GO:0015074">
    <property type="term" value="P:DNA integration"/>
    <property type="evidence" value="ECO:0007669"/>
    <property type="project" value="InterPro"/>
</dbReference>
<comment type="similarity">
    <text evidence="1">Belongs to the 'phage' integrase family.</text>
</comment>
<evidence type="ECO:0000256" key="3">
    <source>
        <dbReference type="ARBA" id="ARBA00023172"/>
    </source>
</evidence>
<reference evidence="6" key="1">
    <citation type="submission" date="2017-09" db="EMBL/GenBank/DDBJ databases">
        <title>Depth-based differentiation of microbial function through sediment-hosted aquifers and enrichment of novel symbionts in the deep terrestrial subsurface.</title>
        <authorList>
            <person name="Probst A.J."/>
            <person name="Ladd B."/>
            <person name="Jarett J.K."/>
            <person name="Geller-Mcgrath D.E."/>
            <person name="Sieber C.M.K."/>
            <person name="Emerson J.B."/>
            <person name="Anantharaman K."/>
            <person name="Thomas B.C."/>
            <person name="Malmstrom R."/>
            <person name="Stieglmeier M."/>
            <person name="Klingl A."/>
            <person name="Woyke T."/>
            <person name="Ryan C.M."/>
            <person name="Banfield J.F."/>
        </authorList>
    </citation>
    <scope>NUCLEOTIDE SEQUENCE [LARGE SCALE GENOMIC DNA]</scope>
</reference>